<dbReference type="SUPFAM" id="SSF51197">
    <property type="entry name" value="Clavaminate synthase-like"/>
    <property type="match status" value="1"/>
</dbReference>
<keyword evidence="3" id="KW-0479">Metal-binding</keyword>
<sequence>MTFVVPVVDISPYVTGTGDRAAVAAAMDAACREVGFVQVVGHGVDPALARGLGAAMDAFFALPPERKAAWRTAPEVNRGYSPPRSESLSLSLGVESASRMNDFFEAFNVGAAQSDYPHAPGLPQPDYAENTWPDVPGFRGAVEAWFAEAARVARALTRVFADALGLPVDFFDRMTGHSLDVLRMNNYALPPGSVELDGELTGMGEHTDYGIVTVLWADQVPGLQILAPDGGWRDVSPADGALLVNLGDVTTRLTNERWRSTLHRVKPPVVDGTVLRRRSAAFFHDGDVDAVVSVLPGCLAPGEDPKYLPVTVGEHVAAKLRGSRAGVVNTAADREAARVLAARG</sequence>
<evidence type="ECO:0000256" key="3">
    <source>
        <dbReference type="RuleBase" id="RU003682"/>
    </source>
</evidence>
<reference evidence="5 6" key="1">
    <citation type="submission" date="2024-03" db="EMBL/GenBank/DDBJ databases">
        <title>Draft genome sequence of Klenkia sp. LSe6-5.</title>
        <authorList>
            <person name="Duangmal K."/>
            <person name="Chantavorakit T."/>
        </authorList>
    </citation>
    <scope>NUCLEOTIDE SEQUENCE [LARGE SCALE GENOMIC DNA]</scope>
    <source>
        <strain evidence="5 6">LSe6-5</strain>
    </source>
</reference>
<keyword evidence="6" id="KW-1185">Reference proteome</keyword>
<keyword evidence="3" id="KW-0408">Iron</keyword>
<dbReference type="Proteomes" id="UP001361570">
    <property type="component" value="Unassembled WGS sequence"/>
</dbReference>
<evidence type="ECO:0000313" key="6">
    <source>
        <dbReference type="Proteomes" id="UP001361570"/>
    </source>
</evidence>
<evidence type="ECO:0000256" key="1">
    <source>
        <dbReference type="ARBA" id="ARBA00004792"/>
    </source>
</evidence>
<dbReference type="PRINTS" id="PR00682">
    <property type="entry name" value="IPNSYNTHASE"/>
</dbReference>
<accession>A0ABU8DZF8</accession>
<dbReference type="InterPro" id="IPR044861">
    <property type="entry name" value="IPNS-like_FE2OG_OXY"/>
</dbReference>
<dbReference type="InterPro" id="IPR027443">
    <property type="entry name" value="IPNS-like_sf"/>
</dbReference>
<protein>
    <submittedName>
        <fullName evidence="5">2-oxoglutarate and iron-dependent oxygenase domain-containing protein</fullName>
    </submittedName>
</protein>
<keyword evidence="3" id="KW-0560">Oxidoreductase</keyword>
<organism evidence="5 6">
    <name type="scientific">Klenkia sesuvii</name>
    <dbReference type="NCBI Taxonomy" id="3103137"/>
    <lineage>
        <taxon>Bacteria</taxon>
        <taxon>Bacillati</taxon>
        <taxon>Actinomycetota</taxon>
        <taxon>Actinomycetes</taxon>
        <taxon>Geodermatophilales</taxon>
        <taxon>Geodermatophilaceae</taxon>
        <taxon>Klenkia</taxon>
    </lineage>
</organism>
<dbReference type="RefSeq" id="WP_336406329.1">
    <property type="nucleotide sequence ID" value="NZ_JBAPLU010000041.1"/>
</dbReference>
<dbReference type="Pfam" id="PF03171">
    <property type="entry name" value="2OG-FeII_Oxy"/>
    <property type="match status" value="1"/>
</dbReference>
<dbReference type="EMBL" id="JBAPLU010000041">
    <property type="protein sequence ID" value="MEI4274214.1"/>
    <property type="molecule type" value="Genomic_DNA"/>
</dbReference>
<dbReference type="PANTHER" id="PTHR47990">
    <property type="entry name" value="2-OXOGLUTARATE (2OG) AND FE(II)-DEPENDENT OXYGENASE SUPERFAMILY PROTEIN-RELATED"/>
    <property type="match status" value="1"/>
</dbReference>
<comment type="caution">
    <text evidence="5">The sequence shown here is derived from an EMBL/GenBank/DDBJ whole genome shotgun (WGS) entry which is preliminary data.</text>
</comment>
<gene>
    <name evidence="5" type="ORF">TEK04_21015</name>
</gene>
<evidence type="ECO:0000259" key="4">
    <source>
        <dbReference type="PROSITE" id="PS51471"/>
    </source>
</evidence>
<dbReference type="InterPro" id="IPR026992">
    <property type="entry name" value="DIOX_N"/>
</dbReference>
<dbReference type="InterPro" id="IPR050231">
    <property type="entry name" value="Iron_ascorbate_oxido_reductase"/>
</dbReference>
<keyword evidence="2" id="KW-0045">Antibiotic biosynthesis</keyword>
<evidence type="ECO:0000256" key="2">
    <source>
        <dbReference type="ARBA" id="ARBA00023194"/>
    </source>
</evidence>
<name>A0ABU8DZF8_9ACTN</name>
<evidence type="ECO:0000313" key="5">
    <source>
        <dbReference type="EMBL" id="MEI4274214.1"/>
    </source>
</evidence>
<comment type="similarity">
    <text evidence="3">Belongs to the iron/ascorbate-dependent oxidoreductase family.</text>
</comment>
<feature type="domain" description="Fe2OG dioxygenase" evidence="4">
    <location>
        <begin position="178"/>
        <end position="286"/>
    </location>
</feature>
<proteinExistence type="inferred from homology"/>
<dbReference type="Gene3D" id="2.60.120.330">
    <property type="entry name" value="B-lactam Antibiotic, Isopenicillin N Synthase, Chain"/>
    <property type="match status" value="1"/>
</dbReference>
<dbReference type="PROSITE" id="PS51471">
    <property type="entry name" value="FE2OG_OXY"/>
    <property type="match status" value="1"/>
</dbReference>
<dbReference type="InterPro" id="IPR005123">
    <property type="entry name" value="Oxoglu/Fe-dep_dioxygenase_dom"/>
</dbReference>
<dbReference type="Pfam" id="PF14226">
    <property type="entry name" value="DIOX_N"/>
    <property type="match status" value="1"/>
</dbReference>
<comment type="pathway">
    <text evidence="1">Antibiotic biosynthesis.</text>
</comment>